<dbReference type="Proteomes" id="UP000182491">
    <property type="component" value="Unassembled WGS sequence"/>
</dbReference>
<dbReference type="OrthoDB" id="1120436at2"/>
<reference evidence="3" key="1">
    <citation type="submission" date="2016-10" db="EMBL/GenBank/DDBJ databases">
        <authorList>
            <person name="Varghese N."/>
        </authorList>
    </citation>
    <scope>NUCLEOTIDE SEQUENCE [LARGE SCALE GENOMIC DNA]</scope>
    <source>
        <strain evidence="3">DSM 18820</strain>
    </source>
</reference>
<organism evidence="2 3">
    <name type="scientific">Pontibacter akesuensis</name>
    <dbReference type="NCBI Taxonomy" id="388950"/>
    <lineage>
        <taxon>Bacteria</taxon>
        <taxon>Pseudomonadati</taxon>
        <taxon>Bacteroidota</taxon>
        <taxon>Cytophagia</taxon>
        <taxon>Cytophagales</taxon>
        <taxon>Hymenobacteraceae</taxon>
        <taxon>Pontibacter</taxon>
    </lineage>
</organism>
<feature type="transmembrane region" description="Helical" evidence="1">
    <location>
        <begin position="57"/>
        <end position="78"/>
    </location>
</feature>
<name>A0A1I7GNL5_9BACT</name>
<feature type="transmembrane region" description="Helical" evidence="1">
    <location>
        <begin position="31"/>
        <end position="51"/>
    </location>
</feature>
<keyword evidence="1" id="KW-0812">Transmembrane</keyword>
<dbReference type="STRING" id="388950.GCA_001611675_00249"/>
<dbReference type="RefSeq" id="WP_068836478.1">
    <property type="nucleotide sequence ID" value="NZ_BMXC01000001.1"/>
</dbReference>
<sequence length="138" mass="15937">MTTTLTIAKGEILLEEDRILIRDNARKEIRMAMVSSAIWTAFGVLSVLRYMKSGEEFLLWSGLLIGCAHFVLLILYLFRTSKSELLLSEIKFVKLKDRFGRKFVDFILEGGKKRRVTNTEHATTELEAYFSEKKLNVQ</sequence>
<protein>
    <submittedName>
        <fullName evidence="2">Uncharacterized protein</fullName>
    </submittedName>
</protein>
<keyword evidence="1" id="KW-0472">Membrane</keyword>
<evidence type="ECO:0000313" key="2">
    <source>
        <dbReference type="EMBL" id="SFU50035.1"/>
    </source>
</evidence>
<accession>A0A1I7GNL5</accession>
<keyword evidence="1" id="KW-1133">Transmembrane helix</keyword>
<dbReference type="EMBL" id="FPCA01000001">
    <property type="protein sequence ID" value="SFU50035.1"/>
    <property type="molecule type" value="Genomic_DNA"/>
</dbReference>
<evidence type="ECO:0000313" key="3">
    <source>
        <dbReference type="Proteomes" id="UP000182491"/>
    </source>
</evidence>
<proteinExistence type="predicted"/>
<keyword evidence="3" id="KW-1185">Reference proteome</keyword>
<evidence type="ECO:0000256" key="1">
    <source>
        <dbReference type="SAM" id="Phobius"/>
    </source>
</evidence>
<dbReference type="AlphaFoldDB" id="A0A1I7GNL5"/>
<gene>
    <name evidence="2" type="ORF">SAMN04487941_1154</name>
</gene>